<protein>
    <submittedName>
        <fullName evidence="4">tRNA1(Val) (Adenine(37)-N6)-methyltransferase</fullName>
        <ecNumber evidence="4">2.1.1.223</ecNumber>
    </submittedName>
</protein>
<dbReference type="RefSeq" id="WP_380792694.1">
    <property type="nucleotide sequence ID" value="NZ_JBHTKR010000005.1"/>
</dbReference>
<dbReference type="Proteomes" id="UP001597151">
    <property type="component" value="Unassembled WGS sequence"/>
</dbReference>
<dbReference type="PROSITE" id="PS00092">
    <property type="entry name" value="N6_MTASE"/>
    <property type="match status" value="1"/>
</dbReference>
<comment type="caution">
    <text evidence="4">The sequence shown here is derived from an EMBL/GenBank/DDBJ whole genome shotgun (WGS) entry which is preliminary data.</text>
</comment>
<dbReference type="InterPro" id="IPR007848">
    <property type="entry name" value="Small_mtfrase_dom"/>
</dbReference>
<dbReference type="Gene3D" id="3.40.50.150">
    <property type="entry name" value="Vaccinia Virus protein VP39"/>
    <property type="match status" value="1"/>
</dbReference>
<keyword evidence="5" id="KW-1185">Reference proteome</keyword>
<dbReference type="EC" id="2.1.1.223" evidence="4"/>
<keyword evidence="2" id="KW-0949">S-adenosyl-L-methionine</keyword>
<evidence type="ECO:0000313" key="4">
    <source>
        <dbReference type="EMBL" id="MFD1195648.1"/>
    </source>
</evidence>
<dbReference type="InterPro" id="IPR029063">
    <property type="entry name" value="SAM-dependent_MTases_sf"/>
</dbReference>
<reference evidence="5" key="1">
    <citation type="journal article" date="2019" name="Int. J. Syst. Evol. Microbiol.">
        <title>The Global Catalogue of Microorganisms (GCM) 10K type strain sequencing project: providing services to taxonomists for standard genome sequencing and annotation.</title>
        <authorList>
            <consortium name="The Broad Institute Genomics Platform"/>
            <consortium name="The Broad Institute Genome Sequencing Center for Infectious Disease"/>
            <person name="Wu L."/>
            <person name="Ma J."/>
        </authorList>
    </citation>
    <scope>NUCLEOTIDE SEQUENCE [LARGE SCALE GENOMIC DNA]</scope>
    <source>
        <strain evidence="5">CCUG 55328</strain>
    </source>
</reference>
<dbReference type="PANTHER" id="PTHR47739">
    <property type="entry name" value="TRNA1(VAL) (ADENINE(37)-N6)-METHYLTRANSFERASE"/>
    <property type="match status" value="1"/>
</dbReference>
<dbReference type="SUPFAM" id="SSF53335">
    <property type="entry name" value="S-adenosyl-L-methionine-dependent methyltransferases"/>
    <property type="match status" value="1"/>
</dbReference>
<proteinExistence type="predicted"/>
<dbReference type="GO" id="GO:0032259">
    <property type="term" value="P:methylation"/>
    <property type="evidence" value="ECO:0007669"/>
    <property type="project" value="UniProtKB-KW"/>
</dbReference>
<dbReference type="InterPro" id="IPR002052">
    <property type="entry name" value="DNA_methylase_N6_adenine_CS"/>
</dbReference>
<evidence type="ECO:0000313" key="5">
    <source>
        <dbReference type="Proteomes" id="UP001597151"/>
    </source>
</evidence>
<dbReference type="PANTHER" id="PTHR47739:SF1">
    <property type="entry name" value="TRNA1(VAL) (ADENINE(37)-N6)-METHYLTRANSFERASE"/>
    <property type="match status" value="1"/>
</dbReference>
<dbReference type="EMBL" id="JBHTKR010000005">
    <property type="protein sequence ID" value="MFD1195648.1"/>
    <property type="molecule type" value="Genomic_DNA"/>
</dbReference>
<evidence type="ECO:0000256" key="1">
    <source>
        <dbReference type="ARBA" id="ARBA00022603"/>
    </source>
</evidence>
<keyword evidence="4" id="KW-0808">Transferase</keyword>
<evidence type="ECO:0000259" key="3">
    <source>
        <dbReference type="Pfam" id="PF05175"/>
    </source>
</evidence>
<accession>A0ABW3TEN2</accession>
<organism evidence="4 5">
    <name type="scientific">Seohaeicola saemankumensis</name>
    <dbReference type="NCBI Taxonomy" id="481181"/>
    <lineage>
        <taxon>Bacteria</taxon>
        <taxon>Pseudomonadati</taxon>
        <taxon>Pseudomonadota</taxon>
        <taxon>Alphaproteobacteria</taxon>
        <taxon>Rhodobacterales</taxon>
        <taxon>Roseobacteraceae</taxon>
        <taxon>Seohaeicola</taxon>
    </lineage>
</organism>
<name>A0ABW3TEN2_9RHOB</name>
<gene>
    <name evidence="4" type="ORF">ACFQ3C_13320</name>
</gene>
<feature type="domain" description="Methyltransferase small" evidence="3">
    <location>
        <begin position="33"/>
        <end position="125"/>
    </location>
</feature>
<dbReference type="InterPro" id="IPR050210">
    <property type="entry name" value="tRNA_Adenine-N(6)_MTase"/>
</dbReference>
<keyword evidence="1 4" id="KW-0489">Methyltransferase</keyword>
<evidence type="ECO:0000256" key="2">
    <source>
        <dbReference type="ARBA" id="ARBA00022691"/>
    </source>
</evidence>
<dbReference type="GO" id="GO:0008168">
    <property type="term" value="F:methyltransferase activity"/>
    <property type="evidence" value="ECO:0007669"/>
    <property type="project" value="UniProtKB-KW"/>
</dbReference>
<sequence>MDEADLSRDAFLGGRLMILQPRQGYRAGVDPVLLAASVPARAGQSVLELGCGVGVASLCLAARVAGLDLAGVEIQADYAYLARRNAAQTGHALHVETADLTHLPGSLRQRQFDHVIANPPYFQRDRSMPARDKGRETALGEGTALADWVEVAARRVVDGGHVTFIQRAERLPELIAVMTQRLGSVEVLPFAPRRGRAAQLVLIRGRKGGRAAFRLLDPVLMHEGATHDGDRDDYTALVTSVLRDGAALPF</sequence>
<dbReference type="CDD" id="cd02440">
    <property type="entry name" value="AdoMet_MTases"/>
    <property type="match status" value="1"/>
</dbReference>
<dbReference type="Pfam" id="PF05175">
    <property type="entry name" value="MTS"/>
    <property type="match status" value="1"/>
</dbReference>